<keyword evidence="3" id="KW-0418">Kinase</keyword>
<keyword evidence="1" id="KW-0175">Coiled coil</keyword>
<reference evidence="3 4" key="1">
    <citation type="submission" date="2019-03" db="EMBL/GenBank/DDBJ databases">
        <title>Genomic Encyclopedia of Type Strains, Phase IV (KMG-IV): sequencing the most valuable type-strain genomes for metagenomic binning, comparative biology and taxonomic classification.</title>
        <authorList>
            <person name="Goeker M."/>
        </authorList>
    </citation>
    <scope>NUCLEOTIDE SEQUENCE [LARGE SCALE GENOMIC DNA]</scope>
    <source>
        <strain evidence="3 4">DSM 100055</strain>
    </source>
</reference>
<dbReference type="RefSeq" id="WP_134112745.1">
    <property type="nucleotide sequence ID" value="NZ_SOBG01000003.1"/>
</dbReference>
<sequence length="651" mass="76653">MRLFLKSILIFMLFSITIFANKKILVIQSYHKGFYWSDSISEGFDSVFKDSPNVEIFYEYLDLKRNYSDNYKKLIYELIKEKTKNYTFDSILLVDNYALDFYLNKGISIFKDTPVVFVGINNFNKNLLNTYKNMTGIIEKVNYLENIELMLTLHPNTKKIVIIADNTLTGNQLKNEVKQYFSRFKNIEFEIFDNFTISELKLKLNNSDKNTLYYLFPTNQTKDLSFVSYNYMKELINSYSSVPVYTSWDFYFNNAVVGGVIIDGKLHGKVAAEITYKILNGYQAKNINIIENLKPIYKFDYLLLKKYNININLLPKDSIIINQPKNYFIKNIKILLFYIIFTLIIFFIIALKYYYNSIANKKIKEINQKLEKEVENKIKELNLANKKIKEQQEKLIKEAYEKGVVKVKSGLMHNLGNIINPIYLSIQNEIANKESDNNRDIKFLNNIVYNELKNIKNPNNNLLKIINIFPDFLSALKLKKEEEIKKLKFLEKELDHIKRVIKLQENYLGILGTENYIDINKIINDILSNLKLNNSTQIILDLNNIPKILGDESQIKQTILNIILLRIKNYFKLNISTKEEENFVIIKLTDNNIEIPQDVIKNLDNLNYISDLKNKNYFKLYNILQITKKYNGYFIINSSTLKTEFIIKLKK</sequence>
<keyword evidence="2" id="KW-0472">Membrane</keyword>
<keyword evidence="2" id="KW-0812">Transmembrane</keyword>
<name>A0AA46DZ57_9FUSO</name>
<dbReference type="Pfam" id="PF04392">
    <property type="entry name" value="ABC_sub_bind"/>
    <property type="match status" value="1"/>
</dbReference>
<evidence type="ECO:0000256" key="2">
    <source>
        <dbReference type="SAM" id="Phobius"/>
    </source>
</evidence>
<feature type="transmembrane region" description="Helical" evidence="2">
    <location>
        <begin position="335"/>
        <end position="355"/>
    </location>
</feature>
<dbReference type="Proteomes" id="UP000294678">
    <property type="component" value="Unassembled WGS sequence"/>
</dbReference>
<dbReference type="PANTHER" id="PTHR35271:SF1">
    <property type="entry name" value="ABC TRANSPORTER, SUBSTRATE-BINDING LIPOPROTEIN"/>
    <property type="match status" value="1"/>
</dbReference>
<keyword evidence="4" id="KW-1185">Reference proteome</keyword>
<dbReference type="Gene3D" id="3.30.565.10">
    <property type="entry name" value="Histidine kinase-like ATPase, C-terminal domain"/>
    <property type="match status" value="1"/>
</dbReference>
<keyword evidence="2" id="KW-1133">Transmembrane helix</keyword>
<feature type="coiled-coil region" evidence="1">
    <location>
        <begin position="356"/>
        <end position="398"/>
    </location>
</feature>
<dbReference type="Gene3D" id="3.40.50.2300">
    <property type="match status" value="2"/>
</dbReference>
<dbReference type="AlphaFoldDB" id="A0AA46DZ57"/>
<feature type="coiled-coil region" evidence="1">
    <location>
        <begin position="473"/>
        <end position="507"/>
    </location>
</feature>
<dbReference type="InterPro" id="IPR007487">
    <property type="entry name" value="ABC_transpt-TYRBP-like"/>
</dbReference>
<dbReference type="GO" id="GO:0016301">
    <property type="term" value="F:kinase activity"/>
    <property type="evidence" value="ECO:0007669"/>
    <property type="project" value="UniProtKB-KW"/>
</dbReference>
<evidence type="ECO:0000313" key="3">
    <source>
        <dbReference type="EMBL" id="TDT71478.1"/>
    </source>
</evidence>
<dbReference type="InterPro" id="IPR036890">
    <property type="entry name" value="HATPase_C_sf"/>
</dbReference>
<dbReference type="SUPFAM" id="SSF55874">
    <property type="entry name" value="ATPase domain of HSP90 chaperone/DNA topoisomerase II/histidine kinase"/>
    <property type="match status" value="1"/>
</dbReference>
<evidence type="ECO:0000313" key="4">
    <source>
        <dbReference type="Proteomes" id="UP000294678"/>
    </source>
</evidence>
<accession>A0AA46DZ57</accession>
<evidence type="ECO:0000256" key="1">
    <source>
        <dbReference type="SAM" id="Coils"/>
    </source>
</evidence>
<comment type="caution">
    <text evidence="3">The sequence shown here is derived from an EMBL/GenBank/DDBJ whole genome shotgun (WGS) entry which is preliminary data.</text>
</comment>
<protein>
    <submittedName>
        <fullName evidence="3">Signal transduction histidine kinase</fullName>
    </submittedName>
</protein>
<gene>
    <name evidence="3" type="ORF">EV215_0854</name>
</gene>
<dbReference type="PANTHER" id="PTHR35271">
    <property type="entry name" value="ABC TRANSPORTER, SUBSTRATE-BINDING LIPOPROTEIN-RELATED"/>
    <property type="match status" value="1"/>
</dbReference>
<keyword evidence="3" id="KW-0808">Transferase</keyword>
<organism evidence="3 4">
    <name type="scientific">Hypnocyclicus thermotrophus</name>
    <dbReference type="NCBI Taxonomy" id="1627895"/>
    <lineage>
        <taxon>Bacteria</taxon>
        <taxon>Fusobacteriati</taxon>
        <taxon>Fusobacteriota</taxon>
        <taxon>Fusobacteriia</taxon>
        <taxon>Fusobacteriales</taxon>
        <taxon>Fusobacteriaceae</taxon>
        <taxon>Hypnocyclicus</taxon>
    </lineage>
</organism>
<dbReference type="EMBL" id="SOBG01000003">
    <property type="protein sequence ID" value="TDT71478.1"/>
    <property type="molecule type" value="Genomic_DNA"/>
</dbReference>
<proteinExistence type="predicted"/>